<accession>A0A0E9QQF0</accession>
<name>A0A0E9QQF0_ANGAN</name>
<evidence type="ECO:0000256" key="1">
    <source>
        <dbReference type="SAM" id="MobiDB-lite"/>
    </source>
</evidence>
<reference evidence="2" key="1">
    <citation type="submission" date="2014-11" db="EMBL/GenBank/DDBJ databases">
        <authorList>
            <person name="Amaro Gonzalez C."/>
        </authorList>
    </citation>
    <scope>NUCLEOTIDE SEQUENCE</scope>
</reference>
<evidence type="ECO:0000313" key="2">
    <source>
        <dbReference type="EMBL" id="JAH19171.1"/>
    </source>
</evidence>
<protein>
    <submittedName>
        <fullName evidence="2">Uncharacterized protein</fullName>
    </submittedName>
</protein>
<proteinExistence type="predicted"/>
<feature type="region of interest" description="Disordered" evidence="1">
    <location>
        <begin position="1"/>
        <end position="32"/>
    </location>
</feature>
<dbReference type="AlphaFoldDB" id="A0A0E9QQF0"/>
<reference evidence="2" key="2">
    <citation type="journal article" date="2015" name="Fish Shellfish Immunol.">
        <title>Early steps in the European eel (Anguilla anguilla)-Vibrio vulnificus interaction in the gills: Role of the RtxA13 toxin.</title>
        <authorList>
            <person name="Callol A."/>
            <person name="Pajuelo D."/>
            <person name="Ebbesson L."/>
            <person name="Teles M."/>
            <person name="MacKenzie S."/>
            <person name="Amaro C."/>
        </authorList>
    </citation>
    <scope>NUCLEOTIDE SEQUENCE</scope>
</reference>
<organism evidence="2">
    <name type="scientific">Anguilla anguilla</name>
    <name type="common">European freshwater eel</name>
    <name type="synonym">Muraena anguilla</name>
    <dbReference type="NCBI Taxonomy" id="7936"/>
    <lineage>
        <taxon>Eukaryota</taxon>
        <taxon>Metazoa</taxon>
        <taxon>Chordata</taxon>
        <taxon>Craniata</taxon>
        <taxon>Vertebrata</taxon>
        <taxon>Euteleostomi</taxon>
        <taxon>Actinopterygii</taxon>
        <taxon>Neopterygii</taxon>
        <taxon>Teleostei</taxon>
        <taxon>Anguilliformes</taxon>
        <taxon>Anguillidae</taxon>
        <taxon>Anguilla</taxon>
    </lineage>
</organism>
<dbReference type="EMBL" id="GBXM01089406">
    <property type="protein sequence ID" value="JAH19171.1"/>
    <property type="molecule type" value="Transcribed_RNA"/>
</dbReference>
<sequence>MGHPPALYPGAVVDEDALPDRQRAVVPHQSGS</sequence>